<organism evidence="1 2">
    <name type="scientific">Bauhinia variegata</name>
    <name type="common">Purple orchid tree</name>
    <name type="synonym">Phanera variegata</name>
    <dbReference type="NCBI Taxonomy" id="167791"/>
    <lineage>
        <taxon>Eukaryota</taxon>
        <taxon>Viridiplantae</taxon>
        <taxon>Streptophyta</taxon>
        <taxon>Embryophyta</taxon>
        <taxon>Tracheophyta</taxon>
        <taxon>Spermatophyta</taxon>
        <taxon>Magnoliopsida</taxon>
        <taxon>eudicotyledons</taxon>
        <taxon>Gunneridae</taxon>
        <taxon>Pentapetalae</taxon>
        <taxon>rosids</taxon>
        <taxon>fabids</taxon>
        <taxon>Fabales</taxon>
        <taxon>Fabaceae</taxon>
        <taxon>Cercidoideae</taxon>
        <taxon>Cercideae</taxon>
        <taxon>Bauhiniinae</taxon>
        <taxon>Bauhinia</taxon>
    </lineage>
</organism>
<accession>A0ACB9N9Y1</accession>
<proteinExistence type="predicted"/>
<keyword evidence="2" id="KW-1185">Reference proteome</keyword>
<sequence length="276" mass="31228">MAEPEKNMPLSTVRSRFSFFNRSQTMHSNIHTESFQKSHLQGSLDRTGSMNKLYNPMESMKSAGSSLRGKVKKLCNLFETGRITSNGADERIALSPSKLKPTKTFGPGDPWNSSISSTSSWIRLPGTEDRIVLYLTSLRGIRRTYEDCYAVRMIFMRFCVWVDERDISMDAEYRKELQRVMGEKNVSLPQVFIRGKYLGGADVIKHLFEVGELAKILEGIPKRKPGFVCMGCGDVRFVPCTNCSGSRKIFEEDEGMLQRCVHCNENGLIRCSDCCS</sequence>
<evidence type="ECO:0000313" key="1">
    <source>
        <dbReference type="EMBL" id="KAI4333006.1"/>
    </source>
</evidence>
<reference evidence="1 2" key="1">
    <citation type="journal article" date="2022" name="DNA Res.">
        <title>Chromosomal-level genome assembly of the orchid tree Bauhinia variegata (Leguminosae; Cercidoideae) supports the allotetraploid origin hypothesis of Bauhinia.</title>
        <authorList>
            <person name="Zhong Y."/>
            <person name="Chen Y."/>
            <person name="Zheng D."/>
            <person name="Pang J."/>
            <person name="Liu Y."/>
            <person name="Luo S."/>
            <person name="Meng S."/>
            <person name="Qian L."/>
            <person name="Wei D."/>
            <person name="Dai S."/>
            <person name="Zhou R."/>
        </authorList>
    </citation>
    <scope>NUCLEOTIDE SEQUENCE [LARGE SCALE GENOMIC DNA]</scope>
    <source>
        <strain evidence="1">BV-YZ2020</strain>
    </source>
</reference>
<name>A0ACB9N9Y1_BAUVA</name>
<gene>
    <name evidence="1" type="ORF">L6164_017863</name>
</gene>
<dbReference type="Proteomes" id="UP000828941">
    <property type="component" value="Chromosome 7"/>
</dbReference>
<comment type="caution">
    <text evidence="1">The sequence shown here is derived from an EMBL/GenBank/DDBJ whole genome shotgun (WGS) entry which is preliminary data.</text>
</comment>
<protein>
    <submittedName>
        <fullName evidence="1">Uncharacterized protein</fullName>
    </submittedName>
</protein>
<dbReference type="EMBL" id="CM039432">
    <property type="protein sequence ID" value="KAI4333006.1"/>
    <property type="molecule type" value="Genomic_DNA"/>
</dbReference>
<evidence type="ECO:0000313" key="2">
    <source>
        <dbReference type="Proteomes" id="UP000828941"/>
    </source>
</evidence>